<dbReference type="Proteomes" id="UP001157017">
    <property type="component" value="Unassembled WGS sequence"/>
</dbReference>
<dbReference type="EMBL" id="BSUZ01000001">
    <property type="protein sequence ID" value="GMA87644.1"/>
    <property type="molecule type" value="Genomic_DNA"/>
</dbReference>
<gene>
    <name evidence="1" type="ORF">GCM10025868_28940</name>
</gene>
<reference evidence="2" key="1">
    <citation type="journal article" date="2019" name="Int. J. Syst. Evol. Microbiol.">
        <title>The Global Catalogue of Microorganisms (GCM) 10K type strain sequencing project: providing services to taxonomists for standard genome sequencing and annotation.</title>
        <authorList>
            <consortium name="The Broad Institute Genomics Platform"/>
            <consortium name="The Broad Institute Genome Sequencing Center for Infectious Disease"/>
            <person name="Wu L."/>
            <person name="Ma J."/>
        </authorList>
    </citation>
    <scope>NUCLEOTIDE SEQUENCE [LARGE SCALE GENOMIC DNA]</scope>
    <source>
        <strain evidence="2">NBRC 108730</strain>
    </source>
</reference>
<name>A0ABQ6JIG7_9ACTN</name>
<sequence>MVWRERTSPCASLARTGAKAPFVISNRTLSTHLVTRLRARGIPAYGPT</sequence>
<keyword evidence="2" id="KW-1185">Reference proteome</keyword>
<proteinExistence type="predicted"/>
<accession>A0ABQ6JIG7</accession>
<protein>
    <submittedName>
        <fullName evidence="1">Uncharacterized protein</fullName>
    </submittedName>
</protein>
<organism evidence="1 2">
    <name type="scientific">Angustibacter aerolatus</name>
    <dbReference type="NCBI Taxonomy" id="1162965"/>
    <lineage>
        <taxon>Bacteria</taxon>
        <taxon>Bacillati</taxon>
        <taxon>Actinomycetota</taxon>
        <taxon>Actinomycetes</taxon>
        <taxon>Kineosporiales</taxon>
        <taxon>Kineosporiaceae</taxon>
    </lineage>
</organism>
<comment type="caution">
    <text evidence="1">The sequence shown here is derived from an EMBL/GenBank/DDBJ whole genome shotgun (WGS) entry which is preliminary data.</text>
</comment>
<evidence type="ECO:0000313" key="1">
    <source>
        <dbReference type="EMBL" id="GMA87644.1"/>
    </source>
</evidence>
<evidence type="ECO:0000313" key="2">
    <source>
        <dbReference type="Proteomes" id="UP001157017"/>
    </source>
</evidence>